<reference evidence="1" key="2">
    <citation type="journal article" date="2022" name="New Phytol.">
        <title>Evolutionary transition to the ectomycorrhizal habit in the genomes of a hyperdiverse lineage of mushroom-forming fungi.</title>
        <authorList>
            <person name="Looney B."/>
            <person name="Miyauchi S."/>
            <person name="Morin E."/>
            <person name="Drula E."/>
            <person name="Courty P.E."/>
            <person name="Kohler A."/>
            <person name="Kuo A."/>
            <person name="LaButti K."/>
            <person name="Pangilinan J."/>
            <person name="Lipzen A."/>
            <person name="Riley R."/>
            <person name="Andreopoulos W."/>
            <person name="He G."/>
            <person name="Johnson J."/>
            <person name="Nolan M."/>
            <person name="Tritt A."/>
            <person name="Barry K.W."/>
            <person name="Grigoriev I.V."/>
            <person name="Nagy L.G."/>
            <person name="Hibbett D."/>
            <person name="Henrissat B."/>
            <person name="Matheny P.B."/>
            <person name="Labbe J."/>
            <person name="Martin F.M."/>
        </authorList>
    </citation>
    <scope>NUCLEOTIDE SEQUENCE</scope>
    <source>
        <strain evidence="1">HHB10654</strain>
    </source>
</reference>
<accession>A0ACB8SS69</accession>
<protein>
    <submittedName>
        <fullName evidence="1">Kinase-like protein</fullName>
    </submittedName>
</protein>
<proteinExistence type="predicted"/>
<name>A0ACB8SS69_9AGAM</name>
<reference evidence="1" key="1">
    <citation type="submission" date="2021-03" db="EMBL/GenBank/DDBJ databases">
        <authorList>
            <consortium name="DOE Joint Genome Institute"/>
            <person name="Ahrendt S."/>
            <person name="Looney B.P."/>
            <person name="Miyauchi S."/>
            <person name="Morin E."/>
            <person name="Drula E."/>
            <person name="Courty P.E."/>
            <person name="Chicoki N."/>
            <person name="Fauchery L."/>
            <person name="Kohler A."/>
            <person name="Kuo A."/>
            <person name="Labutti K."/>
            <person name="Pangilinan J."/>
            <person name="Lipzen A."/>
            <person name="Riley R."/>
            <person name="Andreopoulos W."/>
            <person name="He G."/>
            <person name="Johnson J."/>
            <person name="Barry K.W."/>
            <person name="Grigoriev I.V."/>
            <person name="Nagy L."/>
            <person name="Hibbett D."/>
            <person name="Henrissat B."/>
            <person name="Matheny P.B."/>
            <person name="Labbe J."/>
            <person name="Martin F."/>
        </authorList>
    </citation>
    <scope>NUCLEOTIDE SEQUENCE</scope>
    <source>
        <strain evidence="1">HHB10654</strain>
    </source>
</reference>
<keyword evidence="2" id="KW-1185">Reference proteome</keyword>
<dbReference type="Proteomes" id="UP000814140">
    <property type="component" value="Unassembled WGS sequence"/>
</dbReference>
<comment type="caution">
    <text evidence="1">The sequence shown here is derived from an EMBL/GenBank/DDBJ whole genome shotgun (WGS) entry which is preliminary data.</text>
</comment>
<organism evidence="1 2">
    <name type="scientific">Artomyces pyxidatus</name>
    <dbReference type="NCBI Taxonomy" id="48021"/>
    <lineage>
        <taxon>Eukaryota</taxon>
        <taxon>Fungi</taxon>
        <taxon>Dikarya</taxon>
        <taxon>Basidiomycota</taxon>
        <taxon>Agaricomycotina</taxon>
        <taxon>Agaricomycetes</taxon>
        <taxon>Russulales</taxon>
        <taxon>Auriscalpiaceae</taxon>
        <taxon>Artomyces</taxon>
    </lineage>
</organism>
<evidence type="ECO:0000313" key="2">
    <source>
        <dbReference type="Proteomes" id="UP000814140"/>
    </source>
</evidence>
<gene>
    <name evidence="1" type="ORF">BV25DRAFT_1809137</name>
</gene>
<evidence type="ECO:0000313" key="1">
    <source>
        <dbReference type="EMBL" id="KAI0059368.1"/>
    </source>
</evidence>
<dbReference type="EMBL" id="MU277227">
    <property type="protein sequence ID" value="KAI0059368.1"/>
    <property type="molecule type" value="Genomic_DNA"/>
</dbReference>
<sequence length="254" mass="28671">MQIPSPNEVRAHHDVLQRGQATVVRFRELKLVVKYGFVLQSECQALWAVRSFTAVPVPVVYGWFCASEKETFLYMSLIEGVTLEERWSSMTSEQRESVTIQLCGIITQLQELRPPPDDVYIGSLDHEPCRDGAIYAEGPFASSKELHDFFVTMCRSPDFGESLARGVRQGLPDDQPIVFTHADLAFCNVMVSADGSRAEALIDWDQAGFYPLYWEWVKLNWKSLDDARLPFGEFINLGTSTPALCAFDCSLRVC</sequence>